<feature type="domain" description="AMP-dependent synthetase/ligase" evidence="3">
    <location>
        <begin position="274"/>
        <end position="387"/>
    </location>
</feature>
<evidence type="ECO:0000259" key="4">
    <source>
        <dbReference type="Pfam" id="PF13193"/>
    </source>
</evidence>
<organism evidence="5 6">
    <name type="scientific">Boletus reticuloceps</name>
    <dbReference type="NCBI Taxonomy" id="495285"/>
    <lineage>
        <taxon>Eukaryota</taxon>
        <taxon>Fungi</taxon>
        <taxon>Dikarya</taxon>
        <taxon>Basidiomycota</taxon>
        <taxon>Agaricomycotina</taxon>
        <taxon>Agaricomycetes</taxon>
        <taxon>Agaricomycetidae</taxon>
        <taxon>Boletales</taxon>
        <taxon>Boletineae</taxon>
        <taxon>Boletaceae</taxon>
        <taxon>Boletoideae</taxon>
        <taxon>Boletus</taxon>
    </lineage>
</organism>
<protein>
    <submittedName>
        <fullName evidence="5">AMP binding protein</fullName>
    </submittedName>
</protein>
<feature type="domain" description="AMP-dependent synthetase/ligase" evidence="3">
    <location>
        <begin position="86"/>
        <end position="222"/>
    </location>
</feature>
<dbReference type="EMBL" id="JAGFBS010000001">
    <property type="protein sequence ID" value="KAG6381916.1"/>
    <property type="molecule type" value="Genomic_DNA"/>
</dbReference>
<comment type="caution">
    <text evidence="5">The sequence shown here is derived from an EMBL/GenBank/DDBJ whole genome shotgun (WGS) entry which is preliminary data.</text>
</comment>
<dbReference type="SUPFAM" id="SSF56801">
    <property type="entry name" value="Acetyl-CoA synthetase-like"/>
    <property type="match status" value="1"/>
</dbReference>
<evidence type="ECO:0000256" key="2">
    <source>
        <dbReference type="ARBA" id="ARBA00022598"/>
    </source>
</evidence>
<name>A0A8I3ADV3_9AGAM</name>
<sequence length="545" mass="58526">MKLVTSPYPNVPLFRRSIFTHLLGTTPDTPHLIGGFPASSPAFIDAATATVLSRATLRSYALQFAFSLHDLPAPLAYTPNPTTPATVLIFSPNTIVWPILLHGVAAAGFRTTLANSAFTSSELAYQYANANASLIFTYPSLLSVVLDALKSLGCTESEIRSTDAAHLVRLDAFFGRGELQGEVSFDGERSNETLYLCYSSGTTGKPKGVETTHYNLVSLIEILRPSWPTMIPCLTPFLPAGHPGTAPGRVFWVVAVFPYLWCDQIVDVPTLPGHTSGAIEKYNMTSIHTLYSGAAPLGADLVATIRTRLQKVGADVIVSQAYGLTETSPTMIVLHPKDANTHIGSVGHVLPNLEVQLVREDAGEIITDIEGAGEIWVRGPTVMKGYLNNPSATASAITPDGWFKTGDIAISDAEGFITIIDRRKELIKYKGFQVAPAELEALLLQHPDVTDAAVVGVDSKEEATELPRAYIVPTGPITPRESAVLALEVQAWVADRVAAHKKLRGGVITVDGIPKSASGKILRRELRERAKGEVGHGQVGPRVKL</sequence>
<dbReference type="InterPro" id="IPR000873">
    <property type="entry name" value="AMP-dep_synth/lig_dom"/>
</dbReference>
<gene>
    <name evidence="5" type="ORF">JVT61DRAFT_537</name>
</gene>
<dbReference type="Gene3D" id="3.30.300.30">
    <property type="match status" value="1"/>
</dbReference>
<evidence type="ECO:0000313" key="5">
    <source>
        <dbReference type="EMBL" id="KAG6381916.1"/>
    </source>
</evidence>
<dbReference type="InterPro" id="IPR045851">
    <property type="entry name" value="AMP-bd_C_sf"/>
</dbReference>
<dbReference type="PANTHER" id="PTHR24096:SF149">
    <property type="entry name" value="AMP-BINDING DOMAIN-CONTAINING PROTEIN-RELATED"/>
    <property type="match status" value="1"/>
</dbReference>
<comment type="similarity">
    <text evidence="1">Belongs to the ATP-dependent AMP-binding enzyme family.</text>
</comment>
<dbReference type="Gene3D" id="3.40.50.12780">
    <property type="entry name" value="N-terminal domain of ligase-like"/>
    <property type="match status" value="2"/>
</dbReference>
<keyword evidence="6" id="KW-1185">Reference proteome</keyword>
<dbReference type="InterPro" id="IPR020845">
    <property type="entry name" value="AMP-binding_CS"/>
</dbReference>
<dbReference type="FunFam" id="3.30.300.30:FF:000007">
    <property type="entry name" value="4-coumarate--CoA ligase 2"/>
    <property type="match status" value="1"/>
</dbReference>
<proteinExistence type="inferred from homology"/>
<keyword evidence="2" id="KW-0436">Ligase</keyword>
<reference evidence="5" key="1">
    <citation type="submission" date="2021-03" db="EMBL/GenBank/DDBJ databases">
        <title>Evolutionary innovations through gain and loss of genes in the ectomycorrhizal Boletales.</title>
        <authorList>
            <person name="Wu G."/>
            <person name="Miyauchi S."/>
            <person name="Morin E."/>
            <person name="Yang Z.-L."/>
            <person name="Xu J."/>
            <person name="Martin F.M."/>
        </authorList>
    </citation>
    <scope>NUCLEOTIDE SEQUENCE</scope>
    <source>
        <strain evidence="5">BR01</strain>
    </source>
</reference>
<accession>A0A8I3ADV3</accession>
<evidence type="ECO:0000256" key="1">
    <source>
        <dbReference type="ARBA" id="ARBA00006432"/>
    </source>
</evidence>
<dbReference type="Proteomes" id="UP000683000">
    <property type="component" value="Unassembled WGS sequence"/>
</dbReference>
<dbReference type="GO" id="GO:0016405">
    <property type="term" value="F:CoA-ligase activity"/>
    <property type="evidence" value="ECO:0007669"/>
    <property type="project" value="TreeGrafter"/>
</dbReference>
<dbReference type="InterPro" id="IPR042099">
    <property type="entry name" value="ANL_N_sf"/>
</dbReference>
<dbReference type="AlphaFoldDB" id="A0A8I3ADV3"/>
<evidence type="ECO:0000313" key="6">
    <source>
        <dbReference type="Proteomes" id="UP000683000"/>
    </source>
</evidence>
<dbReference type="PANTHER" id="PTHR24096">
    <property type="entry name" value="LONG-CHAIN-FATTY-ACID--COA LIGASE"/>
    <property type="match status" value="1"/>
</dbReference>
<dbReference type="InterPro" id="IPR025110">
    <property type="entry name" value="AMP-bd_C"/>
</dbReference>
<feature type="domain" description="AMP-binding enzyme C-terminal" evidence="4">
    <location>
        <begin position="438"/>
        <end position="520"/>
    </location>
</feature>
<dbReference type="Pfam" id="PF13193">
    <property type="entry name" value="AMP-binding_C"/>
    <property type="match status" value="1"/>
</dbReference>
<dbReference type="OrthoDB" id="1898221at2759"/>
<evidence type="ECO:0000259" key="3">
    <source>
        <dbReference type="Pfam" id="PF00501"/>
    </source>
</evidence>
<dbReference type="PROSITE" id="PS00455">
    <property type="entry name" value="AMP_BINDING"/>
    <property type="match status" value="1"/>
</dbReference>
<dbReference type="Pfam" id="PF00501">
    <property type="entry name" value="AMP-binding"/>
    <property type="match status" value="2"/>
</dbReference>